<reference evidence="3 4" key="1">
    <citation type="submission" date="2016-11" db="EMBL/GenBank/DDBJ databases">
        <authorList>
            <person name="Jaros S."/>
            <person name="Januszkiewicz K."/>
            <person name="Wedrychowicz H."/>
        </authorList>
    </citation>
    <scope>NUCLEOTIDE SEQUENCE [LARGE SCALE GENOMIC DNA]</scope>
    <source>
        <strain evidence="3 4">DSM 3089</strain>
    </source>
</reference>
<dbReference type="InterPro" id="IPR056905">
    <property type="entry name" value="YfjL_C"/>
</dbReference>
<dbReference type="Pfam" id="PF24911">
    <property type="entry name" value="YfjL_C"/>
    <property type="match status" value="1"/>
</dbReference>
<dbReference type="Proteomes" id="UP000184526">
    <property type="component" value="Unassembled WGS sequence"/>
</dbReference>
<gene>
    <name evidence="3" type="ORF">SAMN02745196_02187</name>
</gene>
<sequence length="265" mass="30483">MKKGLKLLSAILAFVIIGGLLLITNSLVGNPISKYLANKSAEKYIAENYSELNLEVGKAGYNFKYGTYNVFVKSKVSQDTQFSLYISQNGKVERDDYKENVLSGWNTYTRVEDAYRLMVDKVLAHDKFPFESDIDYGTIQLNEKQEGSMKDNEMYGISISELELDKNYDIKELGRNSGQVVLYVQDEEVSIKKASEMLLTIKSIFDEANVTFHSINFTLEKPRNKYGTANKDDIRVNVENFLYNDIYEENLEERIEKGHKDLEKY</sequence>
<evidence type="ECO:0000259" key="1">
    <source>
        <dbReference type="Pfam" id="PF24911"/>
    </source>
</evidence>
<evidence type="ECO:0000313" key="3">
    <source>
        <dbReference type="EMBL" id="SHH98261.1"/>
    </source>
</evidence>
<proteinExistence type="predicted"/>
<organism evidence="3 4">
    <name type="scientific">Clostridium collagenovorans DSM 3089</name>
    <dbReference type="NCBI Taxonomy" id="1121306"/>
    <lineage>
        <taxon>Bacteria</taxon>
        <taxon>Bacillati</taxon>
        <taxon>Bacillota</taxon>
        <taxon>Clostridia</taxon>
        <taxon>Eubacteriales</taxon>
        <taxon>Clostridiaceae</taxon>
        <taxon>Clostridium</taxon>
    </lineage>
</organism>
<accession>A0A1M5XEN5</accession>
<keyword evidence="4" id="KW-1185">Reference proteome</keyword>
<dbReference type="AlphaFoldDB" id="A0A1M5XEN5"/>
<protein>
    <submittedName>
        <fullName evidence="3">Uncharacterized protein</fullName>
    </submittedName>
</protein>
<dbReference type="RefSeq" id="WP_072832052.1">
    <property type="nucleotide sequence ID" value="NZ_FQXP01000008.1"/>
</dbReference>
<dbReference type="EMBL" id="FQXP01000008">
    <property type="protein sequence ID" value="SHH98261.1"/>
    <property type="molecule type" value="Genomic_DNA"/>
</dbReference>
<dbReference type="InterPro" id="IPR057359">
    <property type="entry name" value="YfjL_N"/>
</dbReference>
<dbReference type="OrthoDB" id="2088234at2"/>
<evidence type="ECO:0000313" key="4">
    <source>
        <dbReference type="Proteomes" id="UP000184526"/>
    </source>
</evidence>
<dbReference type="Pfam" id="PF25425">
    <property type="entry name" value="YfjL_N"/>
    <property type="match status" value="1"/>
</dbReference>
<feature type="domain" description="YfjL-like N-terminal" evidence="2">
    <location>
        <begin position="6"/>
        <end position="95"/>
    </location>
</feature>
<evidence type="ECO:0000259" key="2">
    <source>
        <dbReference type="Pfam" id="PF25425"/>
    </source>
</evidence>
<feature type="domain" description="YfjL-like C-terminal" evidence="1">
    <location>
        <begin position="160"/>
        <end position="257"/>
    </location>
</feature>
<dbReference type="STRING" id="1121306.SAMN02745196_02187"/>
<name>A0A1M5XEN5_9CLOT</name>